<dbReference type="InterPro" id="IPR036388">
    <property type="entry name" value="WH-like_DNA-bd_sf"/>
</dbReference>
<evidence type="ECO:0000256" key="1">
    <source>
        <dbReference type="ARBA" id="ARBA00004389"/>
    </source>
</evidence>
<keyword evidence="7" id="KW-1133">Transmembrane helix</keyword>
<proteinExistence type="inferred from homology"/>
<feature type="compositionally biased region" description="Basic and acidic residues" evidence="10">
    <location>
        <begin position="31"/>
        <end position="45"/>
    </location>
</feature>
<keyword evidence="5" id="KW-0833">Ubl conjugation pathway</keyword>
<evidence type="ECO:0000256" key="2">
    <source>
        <dbReference type="ARBA" id="ARBA00009829"/>
    </source>
</evidence>
<evidence type="ECO:0000256" key="6">
    <source>
        <dbReference type="ARBA" id="ARBA00022824"/>
    </source>
</evidence>
<evidence type="ECO:0000313" key="12">
    <source>
        <dbReference type="Proteomes" id="UP000316726"/>
    </source>
</evidence>
<evidence type="ECO:0000256" key="10">
    <source>
        <dbReference type="SAM" id="MobiDB-lite"/>
    </source>
</evidence>
<evidence type="ECO:0000313" key="11">
    <source>
        <dbReference type="EMBL" id="QDZ25348.1"/>
    </source>
</evidence>
<keyword evidence="6" id="KW-0256">Endoplasmic reticulum</keyword>
<reference evidence="11 12" key="1">
    <citation type="submission" date="2018-07" db="EMBL/GenBank/DDBJ databases">
        <title>The complete nuclear genome of the prasinophyte Chloropicon primus (CCMP1205).</title>
        <authorList>
            <person name="Pombert J.-F."/>
            <person name="Otis C."/>
            <person name="Turmel M."/>
            <person name="Lemieux C."/>
        </authorList>
    </citation>
    <scope>NUCLEOTIDE SEQUENCE [LARGE SCALE GENOMIC DNA]</scope>
    <source>
        <strain evidence="11 12">CCMP1205</strain>
    </source>
</reference>
<dbReference type="AlphaFoldDB" id="A0A5B8MWZ0"/>
<dbReference type="SUPFAM" id="SSF46785">
    <property type="entry name" value="Winged helix' DNA-binding domain"/>
    <property type="match status" value="1"/>
</dbReference>
<dbReference type="Pfam" id="PF09756">
    <property type="entry name" value="DDRGK"/>
    <property type="match status" value="1"/>
</dbReference>
<dbReference type="InterPro" id="IPR019153">
    <property type="entry name" value="DDRGK_dom-contain"/>
</dbReference>
<keyword evidence="12" id="KW-1185">Reference proteome</keyword>
<keyword evidence="4" id="KW-0812">Transmembrane</keyword>
<dbReference type="Gene3D" id="1.10.10.10">
    <property type="entry name" value="Winged helix-like DNA-binding domain superfamily/Winged helix DNA-binding domain"/>
    <property type="match status" value="1"/>
</dbReference>
<keyword evidence="8" id="KW-0472">Membrane</keyword>
<gene>
    <name evidence="11" type="ORF">A3770_16p78660</name>
</gene>
<dbReference type="GO" id="GO:0005789">
    <property type="term" value="C:endoplasmic reticulum membrane"/>
    <property type="evidence" value="ECO:0007669"/>
    <property type="project" value="UniProtKB-SubCell"/>
</dbReference>
<dbReference type="InterPro" id="IPR036390">
    <property type="entry name" value="WH_DNA-bd_sf"/>
</dbReference>
<evidence type="ECO:0000256" key="5">
    <source>
        <dbReference type="ARBA" id="ARBA00022786"/>
    </source>
</evidence>
<feature type="region of interest" description="Disordered" evidence="10">
    <location>
        <begin position="31"/>
        <end position="187"/>
    </location>
</feature>
<evidence type="ECO:0000256" key="3">
    <source>
        <dbReference type="ARBA" id="ARBA00018218"/>
    </source>
</evidence>
<dbReference type="OrthoDB" id="2285710at2759"/>
<evidence type="ECO:0000256" key="7">
    <source>
        <dbReference type="ARBA" id="ARBA00022989"/>
    </source>
</evidence>
<dbReference type="PANTHER" id="PTHR48176:SF1">
    <property type="entry name" value="DDRGK DOMAIN-CONTAINING PROTEIN 1"/>
    <property type="match status" value="1"/>
</dbReference>
<protein>
    <recommendedName>
        <fullName evidence="3">DDRGK domain-containing protein 1</fullName>
    </recommendedName>
</protein>
<evidence type="ECO:0000256" key="8">
    <source>
        <dbReference type="ARBA" id="ARBA00023136"/>
    </source>
</evidence>
<dbReference type="STRING" id="1764295.A0A5B8MWZ0"/>
<feature type="compositionally biased region" description="Acidic residues" evidence="10">
    <location>
        <begin position="83"/>
        <end position="96"/>
    </location>
</feature>
<dbReference type="GO" id="GO:0044389">
    <property type="term" value="F:ubiquitin-like protein ligase binding"/>
    <property type="evidence" value="ECO:0007669"/>
    <property type="project" value="TreeGrafter"/>
</dbReference>
<organism evidence="11 12">
    <name type="scientific">Chloropicon primus</name>
    <dbReference type="NCBI Taxonomy" id="1764295"/>
    <lineage>
        <taxon>Eukaryota</taxon>
        <taxon>Viridiplantae</taxon>
        <taxon>Chlorophyta</taxon>
        <taxon>Chloropicophyceae</taxon>
        <taxon>Chloropicales</taxon>
        <taxon>Chloropicaceae</taxon>
        <taxon>Chloropicon</taxon>
    </lineage>
</organism>
<dbReference type="EMBL" id="CP031049">
    <property type="protein sequence ID" value="QDZ25348.1"/>
    <property type="molecule type" value="Genomic_DNA"/>
</dbReference>
<evidence type="ECO:0000256" key="4">
    <source>
        <dbReference type="ARBA" id="ARBA00022692"/>
    </source>
</evidence>
<feature type="compositionally biased region" description="Low complexity" evidence="10">
    <location>
        <begin position="55"/>
        <end position="65"/>
    </location>
</feature>
<name>A0A5B8MWZ0_9CHLO</name>
<dbReference type="PANTHER" id="PTHR48176">
    <property type="entry name" value="DDRGK DOMAIN-CONTAINING PROTEIN 1"/>
    <property type="match status" value="1"/>
</dbReference>
<evidence type="ECO:0000256" key="9">
    <source>
        <dbReference type="ARBA" id="ARBA00023438"/>
    </source>
</evidence>
<comment type="function">
    <text evidence="9">Substrate adapter for ufmylation, the covalent attachment of the ubiquitin-like modifier UFM1 to substrate proteins.</text>
</comment>
<dbReference type="InterPro" id="IPR050899">
    <property type="entry name" value="DDRGK_domain-containing"/>
</dbReference>
<feature type="compositionally biased region" description="Basic and acidic residues" evidence="10">
    <location>
        <begin position="119"/>
        <end position="187"/>
    </location>
</feature>
<feature type="compositionally biased region" description="Basic and acidic residues" evidence="10">
    <location>
        <begin position="99"/>
        <end position="109"/>
    </location>
</feature>
<dbReference type="Proteomes" id="UP000316726">
    <property type="component" value="Chromosome 16"/>
</dbReference>
<dbReference type="FunFam" id="1.10.10.10:FF:000143">
    <property type="entry name" value="DDRGK domain-containing protein 1"/>
    <property type="match status" value="1"/>
</dbReference>
<sequence length="317" mass="36105">MDLSVVLVLAFLVASVVGLFLAVRSLSKAHEREKRLHREEEERERKGKGKKWKRTTGSSASSASRLKAKSGDLRRRRRLHEEDSSEDETGLVEDGGESSSRREREREGESDGSEEEVDEVRGGKKGLAKEAKRAENEARRAQSDAKRKKQDAYLEKKRLKEEAREQKEREEEERKRQEEEERQKKLDEEASKWMDMISVENEGSGEADVIQEDQGLLQRFVDYIKQQKTVVLEDLAAEFGLKVQDAINRVNGLEAMGRISGVMDDRGKFIYISPEEMQAVADYLQTKGRVSIADLAKKSNEFIDLSARQTEVAASET</sequence>
<dbReference type="SMART" id="SM01128">
    <property type="entry name" value="DDRGK"/>
    <property type="match status" value="1"/>
</dbReference>
<comment type="subcellular location">
    <subcellularLocation>
        <location evidence="1">Endoplasmic reticulum membrane</location>
        <topology evidence="1">Single-pass membrane protein</topology>
    </subcellularLocation>
</comment>
<accession>A0A5B8MWZ0</accession>
<comment type="similarity">
    <text evidence="2">Belongs to the DDRGK1 family.</text>
</comment>